<organism evidence="1 2">
    <name type="scientific">Bacteroides luti</name>
    <dbReference type="NCBI Taxonomy" id="1297750"/>
    <lineage>
        <taxon>Bacteria</taxon>
        <taxon>Pseudomonadati</taxon>
        <taxon>Bacteroidota</taxon>
        <taxon>Bacteroidia</taxon>
        <taxon>Bacteroidales</taxon>
        <taxon>Bacteroidaceae</taxon>
        <taxon>Bacteroides</taxon>
    </lineage>
</organism>
<dbReference type="AlphaFoldDB" id="A0A1M5A183"/>
<name>A0A1M5A183_9BACE</name>
<reference evidence="1 2" key="1">
    <citation type="submission" date="2016-11" db="EMBL/GenBank/DDBJ databases">
        <authorList>
            <person name="Jaros S."/>
            <person name="Januszkiewicz K."/>
            <person name="Wedrychowicz H."/>
        </authorList>
    </citation>
    <scope>NUCLEOTIDE SEQUENCE [LARGE SCALE GENOMIC DNA]</scope>
    <source>
        <strain evidence="1 2">DSM 26991</strain>
    </source>
</reference>
<protein>
    <submittedName>
        <fullName evidence="1">Uncharacterized protein</fullName>
    </submittedName>
</protein>
<proteinExistence type="predicted"/>
<sequence length="178" mass="20884">MFMFCCCIFAIISCNKKQNISIDNNLILLISNDVRPSLFMGIPFYCQGEGGKIIRIESRDLRILYNEGAFEMDYLSFLRKVLNQQIKLQSNISVYTFNIDKDVDKEYQSKNLADFMHLYCKSYGTGEYVLKKGFTENQRNSIFYFLFINNYLSVFDDYSGSFNIFSVSKYSRYHAVDK</sequence>
<dbReference type="EMBL" id="FQTV01000006">
    <property type="protein sequence ID" value="SHF23887.1"/>
    <property type="molecule type" value="Genomic_DNA"/>
</dbReference>
<dbReference type="Proteomes" id="UP000184509">
    <property type="component" value="Unassembled WGS sequence"/>
</dbReference>
<accession>A0A1M5A183</accession>
<evidence type="ECO:0000313" key="2">
    <source>
        <dbReference type="Proteomes" id="UP000184509"/>
    </source>
</evidence>
<evidence type="ECO:0000313" key="1">
    <source>
        <dbReference type="EMBL" id="SHF23887.1"/>
    </source>
</evidence>
<gene>
    <name evidence="1" type="ORF">SAMN05444405_106113</name>
</gene>
<keyword evidence="2" id="KW-1185">Reference proteome</keyword>